<dbReference type="OrthoDB" id="10261408at2759"/>
<proteinExistence type="predicted"/>
<sequence length="451" mass="51701">MSSLRTVQNRFKCRISGCTSSFQRKEHRNRHEGQHTGALARECPLCARTFSRSDSLRRHIRLDHGPDEPIRVSQACRPCRLAKIRCNGGIPCSRCSTQARHCIYDDGQRPRQRQDQQVQISESTYLLQTSQSPEDQPSPFSALPSVEDHDSTTRFTPYIHLYFAHFHPLWPILHRATFNPSDEPLLLLQAVSMIGLWVSDEPSAREVAIGLHRKLGSAILSQRENWTHALPFYTEAFDKENNTSIVEQATASRCPVATYQAILLYLIFSLVLNHNSIDNTTSNNDNTGICTIPRPLDLTLTISKMDHHILSLLVGTCLRNRIFYYPQMMERYHHTMQSVTCIWVGMEELKRLGLALYRVCRLCGSGSDRLASEFDSVEGGEGRKILRISDLQFPPPDSRHLWEAQSDRELSRLLQMEACRSGMRLDGRDEENWISSCGRLLDEAGMERWWF</sequence>
<keyword evidence="4" id="KW-0238">DNA-binding</keyword>
<dbReference type="SMART" id="SM00066">
    <property type="entry name" value="GAL4"/>
    <property type="match status" value="1"/>
</dbReference>
<evidence type="ECO:0000256" key="2">
    <source>
        <dbReference type="ARBA" id="ARBA00022833"/>
    </source>
</evidence>
<protein>
    <recommendedName>
        <fullName evidence="13">Zn(2)-C6 fungal-type domain-containing protein</fullName>
    </recommendedName>
</protein>
<keyword evidence="5" id="KW-0804">Transcription</keyword>
<dbReference type="EMBL" id="KV878176">
    <property type="protein sequence ID" value="OJI91620.1"/>
    <property type="molecule type" value="Genomic_DNA"/>
</dbReference>
<dbReference type="CDD" id="cd00067">
    <property type="entry name" value="GAL4"/>
    <property type="match status" value="1"/>
</dbReference>
<dbReference type="STRING" id="767770.A0A1L9NQL7"/>
<keyword evidence="6" id="KW-0539">Nucleus</keyword>
<keyword evidence="3" id="KW-0805">Transcription regulation</keyword>
<dbReference type="PROSITE" id="PS00463">
    <property type="entry name" value="ZN2_CY6_FUNGAL_1"/>
    <property type="match status" value="1"/>
</dbReference>
<reference evidence="12" key="1">
    <citation type="journal article" date="2017" name="Genome Biol.">
        <title>Comparative genomics reveals high biological diversity and specific adaptations in the industrially and medically important fungal genus Aspergillus.</title>
        <authorList>
            <person name="de Vries R.P."/>
            <person name="Riley R."/>
            <person name="Wiebenga A."/>
            <person name="Aguilar-Osorio G."/>
            <person name="Amillis S."/>
            <person name="Uchima C.A."/>
            <person name="Anderluh G."/>
            <person name="Asadollahi M."/>
            <person name="Askin M."/>
            <person name="Barry K."/>
            <person name="Battaglia E."/>
            <person name="Bayram O."/>
            <person name="Benocci T."/>
            <person name="Braus-Stromeyer S.A."/>
            <person name="Caldana C."/>
            <person name="Canovas D."/>
            <person name="Cerqueira G.C."/>
            <person name="Chen F."/>
            <person name="Chen W."/>
            <person name="Choi C."/>
            <person name="Clum A."/>
            <person name="Dos Santos R.A."/>
            <person name="Damasio A.R."/>
            <person name="Diallinas G."/>
            <person name="Emri T."/>
            <person name="Fekete E."/>
            <person name="Flipphi M."/>
            <person name="Freyberg S."/>
            <person name="Gallo A."/>
            <person name="Gournas C."/>
            <person name="Habgood R."/>
            <person name="Hainaut M."/>
            <person name="Harispe M.L."/>
            <person name="Henrissat B."/>
            <person name="Hilden K.S."/>
            <person name="Hope R."/>
            <person name="Hossain A."/>
            <person name="Karabika E."/>
            <person name="Karaffa L."/>
            <person name="Karanyi Z."/>
            <person name="Krasevec N."/>
            <person name="Kuo A."/>
            <person name="Kusch H."/>
            <person name="LaButti K."/>
            <person name="Lagendijk E.L."/>
            <person name="Lapidus A."/>
            <person name="Levasseur A."/>
            <person name="Lindquist E."/>
            <person name="Lipzen A."/>
            <person name="Logrieco A.F."/>
            <person name="MacCabe A."/>
            <person name="Maekelae M.R."/>
            <person name="Malavazi I."/>
            <person name="Melin P."/>
            <person name="Meyer V."/>
            <person name="Mielnichuk N."/>
            <person name="Miskei M."/>
            <person name="Molnar A.P."/>
            <person name="Mule G."/>
            <person name="Ngan C.Y."/>
            <person name="Orejas M."/>
            <person name="Orosz E."/>
            <person name="Ouedraogo J.P."/>
            <person name="Overkamp K.M."/>
            <person name="Park H.-S."/>
            <person name="Perrone G."/>
            <person name="Piumi F."/>
            <person name="Punt P.J."/>
            <person name="Ram A.F."/>
            <person name="Ramon A."/>
            <person name="Rauscher S."/>
            <person name="Record E."/>
            <person name="Riano-Pachon D.M."/>
            <person name="Robert V."/>
            <person name="Roehrig J."/>
            <person name="Ruller R."/>
            <person name="Salamov A."/>
            <person name="Salih N.S."/>
            <person name="Samson R.A."/>
            <person name="Sandor E."/>
            <person name="Sanguinetti M."/>
            <person name="Schuetze T."/>
            <person name="Sepcic K."/>
            <person name="Shelest E."/>
            <person name="Sherlock G."/>
            <person name="Sophianopoulou V."/>
            <person name="Squina F.M."/>
            <person name="Sun H."/>
            <person name="Susca A."/>
            <person name="Todd R.B."/>
            <person name="Tsang A."/>
            <person name="Unkles S.E."/>
            <person name="van de Wiele N."/>
            <person name="van Rossen-Uffink D."/>
            <person name="Oliveira J.V."/>
            <person name="Vesth T.C."/>
            <person name="Visser J."/>
            <person name="Yu J.-H."/>
            <person name="Zhou M."/>
            <person name="Andersen M.R."/>
            <person name="Archer D.B."/>
            <person name="Baker S.E."/>
            <person name="Benoit I."/>
            <person name="Brakhage A.A."/>
            <person name="Braus G.H."/>
            <person name="Fischer R."/>
            <person name="Frisvad J.C."/>
            <person name="Goldman G.H."/>
            <person name="Houbraken J."/>
            <person name="Oakley B."/>
            <person name="Pocsi I."/>
            <person name="Scazzocchio C."/>
            <person name="Seiboth B."/>
            <person name="vanKuyk P.A."/>
            <person name="Wortman J."/>
            <person name="Dyer P.S."/>
            <person name="Grigoriev I.V."/>
        </authorList>
    </citation>
    <scope>NUCLEOTIDE SEQUENCE [LARGE SCALE GENOMIC DNA]</scope>
    <source>
        <strain evidence="12">CBS 134.48</strain>
    </source>
</reference>
<accession>A0A1L9NQL7</accession>
<dbReference type="Gene3D" id="3.30.160.60">
    <property type="entry name" value="Classic Zinc Finger"/>
    <property type="match status" value="2"/>
</dbReference>
<dbReference type="GO" id="GO:0009893">
    <property type="term" value="P:positive regulation of metabolic process"/>
    <property type="evidence" value="ECO:0007669"/>
    <property type="project" value="UniProtKB-ARBA"/>
</dbReference>
<evidence type="ECO:0000256" key="4">
    <source>
        <dbReference type="ARBA" id="ARBA00023125"/>
    </source>
</evidence>
<evidence type="ECO:0008006" key="13">
    <source>
        <dbReference type="Google" id="ProtNLM"/>
    </source>
</evidence>
<dbReference type="InterPro" id="IPR036864">
    <property type="entry name" value="Zn2-C6_fun-type_DNA-bd_sf"/>
</dbReference>
<feature type="domain" description="C2H2-type" evidence="10">
    <location>
        <begin position="11"/>
        <end position="40"/>
    </location>
</feature>
<organism evidence="11 12">
    <name type="scientific">Aspergillus tubingensis (strain CBS 134.48)</name>
    <dbReference type="NCBI Taxonomy" id="767770"/>
    <lineage>
        <taxon>Eukaryota</taxon>
        <taxon>Fungi</taxon>
        <taxon>Dikarya</taxon>
        <taxon>Ascomycota</taxon>
        <taxon>Pezizomycotina</taxon>
        <taxon>Eurotiomycetes</taxon>
        <taxon>Eurotiomycetidae</taxon>
        <taxon>Eurotiales</taxon>
        <taxon>Aspergillaceae</taxon>
        <taxon>Aspergillus</taxon>
        <taxon>Aspergillus subgen. Circumdati</taxon>
    </lineage>
</organism>
<keyword evidence="12" id="KW-1185">Reference proteome</keyword>
<dbReference type="SUPFAM" id="SSF57667">
    <property type="entry name" value="beta-beta-alpha zinc fingers"/>
    <property type="match status" value="1"/>
</dbReference>
<feature type="domain" description="C2H2-type" evidence="10">
    <location>
        <begin position="41"/>
        <end position="69"/>
    </location>
</feature>
<dbReference type="SUPFAM" id="SSF57701">
    <property type="entry name" value="Zn2/Cys6 DNA-binding domain"/>
    <property type="match status" value="1"/>
</dbReference>
<evidence type="ECO:0000313" key="11">
    <source>
        <dbReference type="EMBL" id="OJI91620.1"/>
    </source>
</evidence>
<keyword evidence="1" id="KW-0479">Metal-binding</keyword>
<evidence type="ECO:0000259" key="10">
    <source>
        <dbReference type="PROSITE" id="PS50157"/>
    </source>
</evidence>
<dbReference type="VEuPathDB" id="FungiDB:ASPTUDRAFT_164902"/>
<dbReference type="InterPro" id="IPR036236">
    <property type="entry name" value="Znf_C2H2_sf"/>
</dbReference>
<evidence type="ECO:0000256" key="7">
    <source>
        <dbReference type="PROSITE-ProRule" id="PRU00042"/>
    </source>
</evidence>
<feature type="compositionally biased region" description="Polar residues" evidence="8">
    <location>
        <begin position="126"/>
        <end position="139"/>
    </location>
</feature>
<dbReference type="InterPro" id="IPR001138">
    <property type="entry name" value="Zn2Cys6_DnaBD"/>
</dbReference>
<dbReference type="InterPro" id="IPR007219">
    <property type="entry name" value="XnlR_reg_dom"/>
</dbReference>
<evidence type="ECO:0000256" key="8">
    <source>
        <dbReference type="SAM" id="MobiDB-lite"/>
    </source>
</evidence>
<dbReference type="AlphaFoldDB" id="A0A1L9NQL7"/>
<dbReference type="PANTHER" id="PTHR47660:SF7">
    <property type="entry name" value="TRANSCRIPTION FACTOR WITH C2H2 AND ZN(2)-CYS(6) DNA BINDING DOMAIN (EUROFUNG)"/>
    <property type="match status" value="1"/>
</dbReference>
<dbReference type="GO" id="GO:0008270">
    <property type="term" value="F:zinc ion binding"/>
    <property type="evidence" value="ECO:0007669"/>
    <property type="project" value="UniProtKB-KW"/>
</dbReference>
<evidence type="ECO:0000256" key="1">
    <source>
        <dbReference type="ARBA" id="ARBA00022723"/>
    </source>
</evidence>
<evidence type="ECO:0000256" key="6">
    <source>
        <dbReference type="ARBA" id="ARBA00023242"/>
    </source>
</evidence>
<evidence type="ECO:0000259" key="9">
    <source>
        <dbReference type="PROSITE" id="PS50048"/>
    </source>
</evidence>
<name>A0A1L9NQL7_ASPTC</name>
<gene>
    <name evidence="11" type="ORF">ASPTUDRAFT_164902</name>
</gene>
<evidence type="ECO:0000256" key="3">
    <source>
        <dbReference type="ARBA" id="ARBA00023015"/>
    </source>
</evidence>
<feature type="domain" description="Zn(2)-C6 fungal-type" evidence="9">
    <location>
        <begin position="75"/>
        <end position="104"/>
    </location>
</feature>
<dbReference type="Gene3D" id="4.10.240.10">
    <property type="entry name" value="Zn(2)-C6 fungal-type DNA-binding domain"/>
    <property type="match status" value="1"/>
</dbReference>
<dbReference type="GO" id="GO:0000981">
    <property type="term" value="F:DNA-binding transcription factor activity, RNA polymerase II-specific"/>
    <property type="evidence" value="ECO:0007669"/>
    <property type="project" value="InterPro"/>
</dbReference>
<dbReference type="PROSITE" id="PS50048">
    <property type="entry name" value="ZN2_CY6_FUNGAL_2"/>
    <property type="match status" value="1"/>
</dbReference>
<keyword evidence="2" id="KW-0862">Zinc</keyword>
<evidence type="ECO:0000256" key="5">
    <source>
        <dbReference type="ARBA" id="ARBA00023163"/>
    </source>
</evidence>
<dbReference type="InterPro" id="IPR013087">
    <property type="entry name" value="Znf_C2H2_type"/>
</dbReference>
<dbReference type="Proteomes" id="UP000184304">
    <property type="component" value="Unassembled WGS sequence"/>
</dbReference>
<dbReference type="Pfam" id="PF04082">
    <property type="entry name" value="Fungal_trans"/>
    <property type="match status" value="1"/>
</dbReference>
<dbReference type="GO" id="GO:0006351">
    <property type="term" value="P:DNA-templated transcription"/>
    <property type="evidence" value="ECO:0007669"/>
    <property type="project" value="InterPro"/>
</dbReference>
<feature type="region of interest" description="Disordered" evidence="8">
    <location>
        <begin position="126"/>
        <end position="148"/>
    </location>
</feature>
<dbReference type="OMA" id="FQRKEHR"/>
<dbReference type="Pfam" id="PF00172">
    <property type="entry name" value="Zn_clus"/>
    <property type="match status" value="1"/>
</dbReference>
<dbReference type="PROSITE" id="PS00028">
    <property type="entry name" value="ZINC_FINGER_C2H2_1"/>
    <property type="match status" value="2"/>
</dbReference>
<dbReference type="SMART" id="SM00355">
    <property type="entry name" value="ZnF_C2H2"/>
    <property type="match status" value="2"/>
</dbReference>
<evidence type="ECO:0000313" key="12">
    <source>
        <dbReference type="Proteomes" id="UP000184304"/>
    </source>
</evidence>
<keyword evidence="7" id="KW-0863">Zinc-finger</keyword>
<dbReference type="PANTHER" id="PTHR47660">
    <property type="entry name" value="TRANSCRIPTION FACTOR WITH C2H2 AND ZN(2)-CYS(6) DNA BINDING DOMAIN (EUROFUNG)-RELATED-RELATED"/>
    <property type="match status" value="1"/>
</dbReference>
<dbReference type="CDD" id="cd12148">
    <property type="entry name" value="fungal_TF_MHR"/>
    <property type="match status" value="1"/>
</dbReference>
<dbReference type="PROSITE" id="PS50157">
    <property type="entry name" value="ZINC_FINGER_C2H2_2"/>
    <property type="match status" value="2"/>
</dbReference>
<dbReference type="GO" id="GO:0003677">
    <property type="term" value="F:DNA binding"/>
    <property type="evidence" value="ECO:0007669"/>
    <property type="project" value="UniProtKB-KW"/>
</dbReference>